<protein>
    <submittedName>
        <fullName evidence="3">Concanavalin A-like lectin/glucanase domain-containing protein</fullName>
    </submittedName>
</protein>
<dbReference type="CDD" id="cd02181">
    <property type="entry name" value="GH16_fungal_Lam16A_glucanase"/>
    <property type="match status" value="1"/>
</dbReference>
<dbReference type="InterPro" id="IPR013320">
    <property type="entry name" value="ConA-like_dom_sf"/>
</dbReference>
<organism evidence="3 4">
    <name type="scientific">Rhypophila decipiens</name>
    <dbReference type="NCBI Taxonomy" id="261697"/>
    <lineage>
        <taxon>Eukaryota</taxon>
        <taxon>Fungi</taxon>
        <taxon>Dikarya</taxon>
        <taxon>Ascomycota</taxon>
        <taxon>Pezizomycotina</taxon>
        <taxon>Sordariomycetes</taxon>
        <taxon>Sordariomycetidae</taxon>
        <taxon>Sordariales</taxon>
        <taxon>Naviculisporaceae</taxon>
        <taxon>Rhypophila</taxon>
    </lineage>
</organism>
<reference evidence="3" key="2">
    <citation type="submission" date="2023-05" db="EMBL/GenBank/DDBJ databases">
        <authorList>
            <consortium name="Lawrence Berkeley National Laboratory"/>
            <person name="Steindorff A."/>
            <person name="Hensen N."/>
            <person name="Bonometti L."/>
            <person name="Westerberg I."/>
            <person name="Brannstrom I.O."/>
            <person name="Guillou S."/>
            <person name="Cros-Aarteil S."/>
            <person name="Calhoun S."/>
            <person name="Haridas S."/>
            <person name="Kuo A."/>
            <person name="Mondo S."/>
            <person name="Pangilinan J."/>
            <person name="Riley R."/>
            <person name="Labutti K."/>
            <person name="Andreopoulos B."/>
            <person name="Lipzen A."/>
            <person name="Chen C."/>
            <person name="Yanf M."/>
            <person name="Daum C."/>
            <person name="Ng V."/>
            <person name="Clum A."/>
            <person name="Ohm R."/>
            <person name="Martin F."/>
            <person name="Silar P."/>
            <person name="Natvig D."/>
            <person name="Lalanne C."/>
            <person name="Gautier V."/>
            <person name="Ament-Velasquez S.L."/>
            <person name="Kruys A."/>
            <person name="Hutchinson M.I."/>
            <person name="Powell A.J."/>
            <person name="Barry K."/>
            <person name="Miller A.N."/>
            <person name="Grigoriev I.V."/>
            <person name="Debuchy R."/>
            <person name="Gladieux P."/>
            <person name="Thoren M.H."/>
            <person name="Johannesson H."/>
        </authorList>
    </citation>
    <scope>NUCLEOTIDE SEQUENCE</scope>
    <source>
        <strain evidence="3">PSN293</strain>
    </source>
</reference>
<feature type="domain" description="GH16" evidence="2">
    <location>
        <begin position="26"/>
        <end position="263"/>
    </location>
</feature>
<dbReference type="GO" id="GO:0004553">
    <property type="term" value="F:hydrolase activity, hydrolyzing O-glycosyl compounds"/>
    <property type="evidence" value="ECO:0007669"/>
    <property type="project" value="InterPro"/>
</dbReference>
<name>A0AAN7B4S3_9PEZI</name>
<dbReference type="PROSITE" id="PS51762">
    <property type="entry name" value="GH16_2"/>
    <property type="match status" value="1"/>
</dbReference>
<dbReference type="Gene3D" id="2.60.120.200">
    <property type="match status" value="1"/>
</dbReference>
<evidence type="ECO:0000313" key="4">
    <source>
        <dbReference type="Proteomes" id="UP001301769"/>
    </source>
</evidence>
<evidence type="ECO:0000259" key="2">
    <source>
        <dbReference type="PROSITE" id="PS51762"/>
    </source>
</evidence>
<evidence type="ECO:0000313" key="3">
    <source>
        <dbReference type="EMBL" id="KAK4210908.1"/>
    </source>
</evidence>
<dbReference type="PANTHER" id="PTHR10963:SF24">
    <property type="entry name" value="GLYCOSIDASE C21B10.07-RELATED"/>
    <property type="match status" value="1"/>
</dbReference>
<dbReference type="PANTHER" id="PTHR10963">
    <property type="entry name" value="GLYCOSYL HYDROLASE-RELATED"/>
    <property type="match status" value="1"/>
</dbReference>
<gene>
    <name evidence="3" type="ORF">QBC37DRAFT_474749</name>
</gene>
<dbReference type="InterPro" id="IPR000757">
    <property type="entry name" value="Beta-glucanase-like"/>
</dbReference>
<dbReference type="EMBL" id="MU858162">
    <property type="protein sequence ID" value="KAK4210908.1"/>
    <property type="molecule type" value="Genomic_DNA"/>
</dbReference>
<dbReference type="InterPro" id="IPR050546">
    <property type="entry name" value="Glycosyl_Hydrlase_16"/>
</dbReference>
<sequence>MGFFSTALLSALLASPSFAAYTLRRNHAGNNFTSAFEFRQASDYEFGDPTRGFVNYVNEATARSKGLVKVVNNQVYLGADFSTKVATTAQGRDSIRLEAKEAFTNGLLIADIAHMPGSVCGIWPAFWTFNFDENPYGEIDIIEGVSNQARNVVSFHTCGTCSFSFTEQERPASCNLGNEANGCADDDNANMNYWGCGDTAPANSFGTPFNNVQGGVYATEITNTFVKIWFFPRANIPADIKNGNPNPANWPAPFINAQQSQKGCDVKKYFKNQKVIINTDFCGSNIPQEDWDRDTTCKAKAATCAAYVGGNPAAFSEAYWLFNSLKLYQQ</sequence>
<feature type="signal peptide" evidence="1">
    <location>
        <begin position="1"/>
        <end position="19"/>
    </location>
</feature>
<dbReference type="AlphaFoldDB" id="A0AAN7B4S3"/>
<comment type="caution">
    <text evidence="3">The sequence shown here is derived from an EMBL/GenBank/DDBJ whole genome shotgun (WGS) entry which is preliminary data.</text>
</comment>
<dbReference type="Pfam" id="PF26113">
    <property type="entry name" value="GH16_XgeA"/>
    <property type="match status" value="1"/>
</dbReference>
<dbReference type="GO" id="GO:0009251">
    <property type="term" value="P:glucan catabolic process"/>
    <property type="evidence" value="ECO:0007669"/>
    <property type="project" value="TreeGrafter"/>
</dbReference>
<dbReference type="Proteomes" id="UP001301769">
    <property type="component" value="Unassembled WGS sequence"/>
</dbReference>
<feature type="chain" id="PRO_5042867725" evidence="1">
    <location>
        <begin position="20"/>
        <end position="330"/>
    </location>
</feature>
<accession>A0AAN7B4S3</accession>
<keyword evidence="1" id="KW-0732">Signal</keyword>
<proteinExistence type="predicted"/>
<evidence type="ECO:0000256" key="1">
    <source>
        <dbReference type="SAM" id="SignalP"/>
    </source>
</evidence>
<keyword evidence="4" id="KW-1185">Reference proteome</keyword>
<reference evidence="3" key="1">
    <citation type="journal article" date="2023" name="Mol. Phylogenet. Evol.">
        <title>Genome-scale phylogeny and comparative genomics of the fungal order Sordariales.</title>
        <authorList>
            <person name="Hensen N."/>
            <person name="Bonometti L."/>
            <person name="Westerberg I."/>
            <person name="Brannstrom I.O."/>
            <person name="Guillou S."/>
            <person name="Cros-Aarteil S."/>
            <person name="Calhoun S."/>
            <person name="Haridas S."/>
            <person name="Kuo A."/>
            <person name="Mondo S."/>
            <person name="Pangilinan J."/>
            <person name="Riley R."/>
            <person name="LaButti K."/>
            <person name="Andreopoulos B."/>
            <person name="Lipzen A."/>
            <person name="Chen C."/>
            <person name="Yan M."/>
            <person name="Daum C."/>
            <person name="Ng V."/>
            <person name="Clum A."/>
            <person name="Steindorff A."/>
            <person name="Ohm R.A."/>
            <person name="Martin F."/>
            <person name="Silar P."/>
            <person name="Natvig D.O."/>
            <person name="Lalanne C."/>
            <person name="Gautier V."/>
            <person name="Ament-Velasquez S.L."/>
            <person name="Kruys A."/>
            <person name="Hutchinson M.I."/>
            <person name="Powell A.J."/>
            <person name="Barry K."/>
            <person name="Miller A.N."/>
            <person name="Grigoriev I.V."/>
            <person name="Debuchy R."/>
            <person name="Gladieux P."/>
            <person name="Hiltunen Thoren M."/>
            <person name="Johannesson H."/>
        </authorList>
    </citation>
    <scope>NUCLEOTIDE SEQUENCE</scope>
    <source>
        <strain evidence="3">PSN293</strain>
    </source>
</reference>
<dbReference type="SUPFAM" id="SSF49899">
    <property type="entry name" value="Concanavalin A-like lectins/glucanases"/>
    <property type="match status" value="1"/>
</dbReference>